<protein>
    <submittedName>
        <fullName evidence="2">Uncharacterized protein</fullName>
    </submittedName>
</protein>
<dbReference type="WBParaSite" id="PS1159_v2.g18438.t1">
    <property type="protein sequence ID" value="PS1159_v2.g18438.t1"/>
    <property type="gene ID" value="PS1159_v2.g18438"/>
</dbReference>
<evidence type="ECO:0000313" key="2">
    <source>
        <dbReference type="WBParaSite" id="PS1159_v2.g18438.t1"/>
    </source>
</evidence>
<proteinExistence type="predicted"/>
<accession>A0AC35FKL0</accession>
<dbReference type="Proteomes" id="UP000887580">
    <property type="component" value="Unplaced"/>
</dbReference>
<organism evidence="1 2">
    <name type="scientific">Panagrolaimus sp. PS1159</name>
    <dbReference type="NCBI Taxonomy" id="55785"/>
    <lineage>
        <taxon>Eukaryota</taxon>
        <taxon>Metazoa</taxon>
        <taxon>Ecdysozoa</taxon>
        <taxon>Nematoda</taxon>
        <taxon>Chromadorea</taxon>
        <taxon>Rhabditida</taxon>
        <taxon>Tylenchina</taxon>
        <taxon>Panagrolaimomorpha</taxon>
        <taxon>Panagrolaimoidea</taxon>
        <taxon>Panagrolaimidae</taxon>
        <taxon>Panagrolaimus</taxon>
    </lineage>
</organism>
<reference evidence="2" key="1">
    <citation type="submission" date="2022-11" db="UniProtKB">
        <authorList>
            <consortium name="WormBaseParasite"/>
        </authorList>
    </citation>
    <scope>IDENTIFICATION</scope>
</reference>
<sequence length="102" mass="11960">MIHKRLQKSHPASQTPMVLLYFWFTASASLTFLIGAIYVICWWEPEIFDYHPIALYYLIGIPTIYVNSVPVADFYLCFDRCIAVAFPIQYQKYNYGMFFGLP</sequence>
<evidence type="ECO:0000313" key="1">
    <source>
        <dbReference type="Proteomes" id="UP000887580"/>
    </source>
</evidence>
<name>A0AC35FKL0_9BILA</name>